<dbReference type="Proteomes" id="UP001497522">
    <property type="component" value="Chromosome 1"/>
</dbReference>
<keyword evidence="1" id="KW-0732">Signal</keyword>
<name>A0ABP1A2L6_9BRYO</name>
<dbReference type="EMBL" id="OZ023702">
    <property type="protein sequence ID" value="CAK9857277.1"/>
    <property type="molecule type" value="Genomic_DNA"/>
</dbReference>
<evidence type="ECO:0000313" key="3">
    <source>
        <dbReference type="Proteomes" id="UP001497522"/>
    </source>
</evidence>
<evidence type="ECO:0000313" key="2">
    <source>
        <dbReference type="EMBL" id="CAK9857277.1"/>
    </source>
</evidence>
<accession>A0ABP1A2L6</accession>
<reference evidence="2 3" key="1">
    <citation type="submission" date="2024-03" db="EMBL/GenBank/DDBJ databases">
        <authorList>
            <consortium name="ELIXIR-Norway"/>
            <consortium name="Elixir Norway"/>
        </authorList>
    </citation>
    <scope>NUCLEOTIDE SEQUENCE [LARGE SCALE GENOMIC DNA]</scope>
</reference>
<evidence type="ECO:0000256" key="1">
    <source>
        <dbReference type="SAM" id="SignalP"/>
    </source>
</evidence>
<dbReference type="PANTHER" id="PTHR31439:SF4">
    <property type="entry name" value="NEURONAL PAS DOMAIN PROTEIN"/>
    <property type="match status" value="1"/>
</dbReference>
<feature type="chain" id="PRO_5046928940" evidence="1">
    <location>
        <begin position="17"/>
        <end position="583"/>
    </location>
</feature>
<keyword evidence="3" id="KW-1185">Reference proteome</keyword>
<proteinExistence type="predicted"/>
<protein>
    <submittedName>
        <fullName evidence="2">Uncharacterized protein</fullName>
    </submittedName>
</protein>
<feature type="signal peptide" evidence="1">
    <location>
        <begin position="1"/>
        <end position="16"/>
    </location>
</feature>
<dbReference type="PANTHER" id="PTHR31439">
    <property type="entry name" value="EXPRESSED PROTEIN"/>
    <property type="match status" value="1"/>
</dbReference>
<sequence>MMAFCSFVGVVFVCEGSSMDGVSLEDQSPMDLEVGAHMEVVEGRNAIVEITKDFQKIMTSKEEGRVLQTRSLLTMMETGSFETVREQMKLFSFSTLSWMGYTAAKANLVNEWKLSQDLKNLVSEIIKFLPSARIRKKQDGNVEVLCLCNDTVEEAVHVATRLSYHIFIIWNLVIIASHRADDAKEEKKLIFHELLLHQRQHNELVSNAQNRAAAGFNNTKFDEIMESRSRIDEKFLQLVMKELAEWGQDEMLCHLGQMTEGRGFDNSLYAEKPEADYNFGNRSSKHCNATSFDGAWEIETKVPVLIMKVEGSSYKDSTGKPRWRSDRSLFILPLLSMVARLNIQIQVSMSLTPNLIMFTLGITQVNASFQGEMHNSVEGKKRMGPFFSRISFSVVPVNDRMLTGSVTMTSTSPNTPMRFAVSEQSHVKLGANVAAAPAGVFSLAAVKETKLEVEEKPWLLEQLSVHSGKGGSYTLTLSNLLGNRFDRLKPTPKAKKSILLWSDNIPVNPVQQLPFASDWSINFSTPDAFIWRFPKEFENTTQEFRIKGRMDITYITNINQQMVWETRMMPFECKLEQELAPCH</sequence>
<gene>
    <name evidence="2" type="ORF">CSSPJE1EN2_LOCUS272</name>
</gene>
<organism evidence="2 3">
    <name type="scientific">Sphagnum jensenii</name>
    <dbReference type="NCBI Taxonomy" id="128206"/>
    <lineage>
        <taxon>Eukaryota</taxon>
        <taxon>Viridiplantae</taxon>
        <taxon>Streptophyta</taxon>
        <taxon>Embryophyta</taxon>
        <taxon>Bryophyta</taxon>
        <taxon>Sphagnophytina</taxon>
        <taxon>Sphagnopsida</taxon>
        <taxon>Sphagnales</taxon>
        <taxon>Sphagnaceae</taxon>
        <taxon>Sphagnum</taxon>
    </lineage>
</organism>